<accession>A0A5N6WMV8</accession>
<gene>
    <name evidence="1" type="ORF">BDV39DRAFT_158357</name>
</gene>
<dbReference type="EMBL" id="ML741850">
    <property type="protein sequence ID" value="KAE8322217.1"/>
    <property type="molecule type" value="Genomic_DNA"/>
</dbReference>
<protein>
    <submittedName>
        <fullName evidence="1">Uncharacterized protein</fullName>
    </submittedName>
</protein>
<evidence type="ECO:0000313" key="2">
    <source>
        <dbReference type="Proteomes" id="UP000325945"/>
    </source>
</evidence>
<dbReference type="AlphaFoldDB" id="A0A5N6WMV8"/>
<organism evidence="1 2">
    <name type="scientific">Aspergillus sergii</name>
    <dbReference type="NCBI Taxonomy" id="1034303"/>
    <lineage>
        <taxon>Eukaryota</taxon>
        <taxon>Fungi</taxon>
        <taxon>Dikarya</taxon>
        <taxon>Ascomycota</taxon>
        <taxon>Pezizomycotina</taxon>
        <taxon>Eurotiomycetes</taxon>
        <taxon>Eurotiomycetidae</taxon>
        <taxon>Eurotiales</taxon>
        <taxon>Aspergillaceae</taxon>
        <taxon>Aspergillus</taxon>
        <taxon>Aspergillus subgen. Circumdati</taxon>
    </lineage>
</organism>
<dbReference type="Proteomes" id="UP000325945">
    <property type="component" value="Unassembled WGS sequence"/>
</dbReference>
<proteinExistence type="predicted"/>
<reference evidence="2" key="1">
    <citation type="submission" date="2019-04" db="EMBL/GenBank/DDBJ databases">
        <title>Friends and foes A comparative genomics studyof 23 Aspergillus species from section Flavi.</title>
        <authorList>
            <consortium name="DOE Joint Genome Institute"/>
            <person name="Kjaerbolling I."/>
            <person name="Vesth T."/>
            <person name="Frisvad J.C."/>
            <person name="Nybo J.L."/>
            <person name="Theobald S."/>
            <person name="Kildgaard S."/>
            <person name="Isbrandt T."/>
            <person name="Kuo A."/>
            <person name="Sato A."/>
            <person name="Lyhne E.K."/>
            <person name="Kogle M.E."/>
            <person name="Wiebenga A."/>
            <person name="Kun R.S."/>
            <person name="Lubbers R.J."/>
            <person name="Makela M.R."/>
            <person name="Barry K."/>
            <person name="Chovatia M."/>
            <person name="Clum A."/>
            <person name="Daum C."/>
            <person name="Haridas S."/>
            <person name="He G."/>
            <person name="LaButti K."/>
            <person name="Lipzen A."/>
            <person name="Mondo S."/>
            <person name="Riley R."/>
            <person name="Salamov A."/>
            <person name="Simmons B.A."/>
            <person name="Magnuson J.K."/>
            <person name="Henrissat B."/>
            <person name="Mortensen U.H."/>
            <person name="Larsen T.O."/>
            <person name="Devries R.P."/>
            <person name="Grigoriev I.V."/>
            <person name="Machida M."/>
            <person name="Baker S.E."/>
            <person name="Andersen M.R."/>
        </authorList>
    </citation>
    <scope>NUCLEOTIDE SEQUENCE [LARGE SCALE GENOMIC DNA]</scope>
    <source>
        <strain evidence="2">CBS 130017</strain>
    </source>
</reference>
<keyword evidence="2" id="KW-1185">Reference proteome</keyword>
<evidence type="ECO:0000313" key="1">
    <source>
        <dbReference type="EMBL" id="KAE8322217.1"/>
    </source>
</evidence>
<sequence>MIIALILLTGYGVTVTVTLDILHTDYRYWFLSRVRRRLASRTFTFTTRSSRFLSFHLER</sequence>
<name>A0A5N6WMV8_9EURO</name>